<dbReference type="SUPFAM" id="SSF51621">
    <property type="entry name" value="Phosphoenolpyruvate/pyruvate domain"/>
    <property type="match status" value="1"/>
</dbReference>
<protein>
    <submittedName>
        <fullName evidence="5">4-hydroxy-2-oxovalerate aldolase</fullName>
        <ecNumber evidence="5">4.1.3.39</ecNumber>
    </submittedName>
</protein>
<keyword evidence="6" id="KW-1185">Reference proteome</keyword>
<dbReference type="GO" id="GO:0005737">
    <property type="term" value="C:cytoplasm"/>
    <property type="evidence" value="ECO:0007669"/>
    <property type="project" value="TreeGrafter"/>
</dbReference>
<reference evidence="5 6" key="1">
    <citation type="submission" date="2019-02" db="EMBL/GenBank/DDBJ databases">
        <title>Deep-cultivation of Planctomycetes and their phenomic and genomic characterization uncovers novel biology.</title>
        <authorList>
            <person name="Wiegand S."/>
            <person name="Jogler M."/>
            <person name="Boedeker C."/>
            <person name="Pinto D."/>
            <person name="Vollmers J."/>
            <person name="Rivas-Marin E."/>
            <person name="Kohn T."/>
            <person name="Peeters S.H."/>
            <person name="Heuer A."/>
            <person name="Rast P."/>
            <person name="Oberbeckmann S."/>
            <person name="Bunk B."/>
            <person name="Jeske O."/>
            <person name="Meyerdierks A."/>
            <person name="Storesund J.E."/>
            <person name="Kallscheuer N."/>
            <person name="Luecker S."/>
            <person name="Lage O.M."/>
            <person name="Pohl T."/>
            <person name="Merkel B.J."/>
            <person name="Hornburger P."/>
            <person name="Mueller R.-W."/>
            <person name="Bruemmer F."/>
            <person name="Labrenz M."/>
            <person name="Spormann A.M."/>
            <person name="Op den Camp H."/>
            <person name="Overmann J."/>
            <person name="Amann R."/>
            <person name="Jetten M.S.M."/>
            <person name="Mascher T."/>
            <person name="Medema M.H."/>
            <person name="Devos D.P."/>
            <person name="Kaster A.-K."/>
            <person name="Ovreas L."/>
            <person name="Rohde M."/>
            <person name="Galperin M.Y."/>
            <person name="Jogler C."/>
        </authorList>
    </citation>
    <scope>NUCLEOTIDE SEQUENCE [LARGE SCALE GENOMIC DNA]</scope>
    <source>
        <strain evidence="5 6">Mal4</strain>
    </source>
</reference>
<dbReference type="GO" id="GO:0046872">
    <property type="term" value="F:metal ion binding"/>
    <property type="evidence" value="ECO:0007669"/>
    <property type="project" value="UniProtKB-KW"/>
</dbReference>
<dbReference type="AlphaFoldDB" id="A0A517Z6A8"/>
<evidence type="ECO:0000313" key="5">
    <source>
        <dbReference type="EMBL" id="QDU38013.1"/>
    </source>
</evidence>
<dbReference type="GO" id="GO:0008701">
    <property type="term" value="F:4-hydroxy-2-oxovalerate aldolase activity"/>
    <property type="evidence" value="ECO:0007669"/>
    <property type="project" value="UniProtKB-EC"/>
</dbReference>
<name>A0A517Z6A8_9PLAN</name>
<dbReference type="InterPro" id="IPR015813">
    <property type="entry name" value="Pyrv/PenolPyrv_kinase-like_dom"/>
</dbReference>
<dbReference type="Proteomes" id="UP000320496">
    <property type="component" value="Chromosome"/>
</dbReference>
<evidence type="ECO:0000259" key="4">
    <source>
        <dbReference type="Pfam" id="PF03328"/>
    </source>
</evidence>
<dbReference type="EC" id="4.1.3.39" evidence="5"/>
<gene>
    <name evidence="5" type="primary">bphF</name>
    <name evidence="5" type="ORF">Mal4_23330</name>
</gene>
<evidence type="ECO:0000256" key="1">
    <source>
        <dbReference type="ARBA" id="ARBA00005568"/>
    </source>
</evidence>
<evidence type="ECO:0000313" key="6">
    <source>
        <dbReference type="Proteomes" id="UP000320496"/>
    </source>
</evidence>
<keyword evidence="3 5" id="KW-0456">Lyase</keyword>
<evidence type="ECO:0000256" key="2">
    <source>
        <dbReference type="ARBA" id="ARBA00022723"/>
    </source>
</evidence>
<dbReference type="PANTHER" id="PTHR30502:SF0">
    <property type="entry name" value="PHOSPHOENOLPYRUVATE CARBOXYLASE FAMILY PROTEIN"/>
    <property type="match status" value="1"/>
</dbReference>
<dbReference type="InterPro" id="IPR040442">
    <property type="entry name" value="Pyrv_kinase-like_dom_sf"/>
</dbReference>
<dbReference type="Pfam" id="PF03328">
    <property type="entry name" value="HpcH_HpaI"/>
    <property type="match status" value="1"/>
</dbReference>
<dbReference type="EMBL" id="CP036275">
    <property type="protein sequence ID" value="QDU38013.1"/>
    <property type="molecule type" value="Genomic_DNA"/>
</dbReference>
<dbReference type="InterPro" id="IPR050251">
    <property type="entry name" value="HpcH-HpaI_aldolase"/>
</dbReference>
<dbReference type="PANTHER" id="PTHR30502">
    <property type="entry name" value="2-KETO-3-DEOXY-L-RHAMNONATE ALDOLASE"/>
    <property type="match status" value="1"/>
</dbReference>
<sequence length="291" mass="31606">MEREPLACMYRRRHRTSGWRPVPSASRHRLAGQGAGLVPSRFRQRLKNGERLWGTMVTLPTPSTAEILADAGFDWLFIDAEHGPLQTADVLGILQAVSHRVACIVRVPACDEVEIKRVLDLGAHGIIVPQVNTPEMAAEVVRFARYAPDGNRGVGLARAHGYGFRFDEYVKEANEQISVVVQAEHRDAVENIEQIAAVPGVDAVLVGPYDLSASYHKMGQIDDPEVVAAIDRVTECCQAAGLPLGHFGVTAEAVQPYVEKGYTLIVAGVDVLFLGGGARRILGQLQEDAQA</sequence>
<accession>A0A517Z6A8</accession>
<dbReference type="GO" id="GO:0016832">
    <property type="term" value="F:aldehyde-lyase activity"/>
    <property type="evidence" value="ECO:0007669"/>
    <property type="project" value="TreeGrafter"/>
</dbReference>
<organism evidence="5 6">
    <name type="scientific">Maioricimonas rarisocia</name>
    <dbReference type="NCBI Taxonomy" id="2528026"/>
    <lineage>
        <taxon>Bacteria</taxon>
        <taxon>Pseudomonadati</taxon>
        <taxon>Planctomycetota</taxon>
        <taxon>Planctomycetia</taxon>
        <taxon>Planctomycetales</taxon>
        <taxon>Planctomycetaceae</taxon>
        <taxon>Maioricimonas</taxon>
    </lineage>
</organism>
<evidence type="ECO:0000256" key="3">
    <source>
        <dbReference type="ARBA" id="ARBA00023239"/>
    </source>
</evidence>
<keyword evidence="2" id="KW-0479">Metal-binding</keyword>
<proteinExistence type="inferred from homology"/>
<dbReference type="InterPro" id="IPR005000">
    <property type="entry name" value="Aldolase/citrate-lyase_domain"/>
</dbReference>
<feature type="domain" description="HpcH/HpaI aldolase/citrate lyase" evidence="4">
    <location>
        <begin position="59"/>
        <end position="271"/>
    </location>
</feature>
<dbReference type="Gene3D" id="3.20.20.60">
    <property type="entry name" value="Phosphoenolpyruvate-binding domains"/>
    <property type="match status" value="1"/>
</dbReference>
<comment type="similarity">
    <text evidence="1">Belongs to the HpcH/HpaI aldolase family.</text>
</comment>
<dbReference type="KEGG" id="mri:Mal4_23330"/>